<accession>A0AAV3S061</accession>
<feature type="region of interest" description="Disordered" evidence="1">
    <location>
        <begin position="91"/>
        <end position="114"/>
    </location>
</feature>
<organism evidence="2 3">
    <name type="scientific">Lithospermum erythrorhizon</name>
    <name type="common">Purple gromwell</name>
    <name type="synonym">Lithospermum officinale var. erythrorhizon</name>
    <dbReference type="NCBI Taxonomy" id="34254"/>
    <lineage>
        <taxon>Eukaryota</taxon>
        <taxon>Viridiplantae</taxon>
        <taxon>Streptophyta</taxon>
        <taxon>Embryophyta</taxon>
        <taxon>Tracheophyta</taxon>
        <taxon>Spermatophyta</taxon>
        <taxon>Magnoliopsida</taxon>
        <taxon>eudicotyledons</taxon>
        <taxon>Gunneridae</taxon>
        <taxon>Pentapetalae</taxon>
        <taxon>asterids</taxon>
        <taxon>lamiids</taxon>
        <taxon>Boraginales</taxon>
        <taxon>Boraginaceae</taxon>
        <taxon>Boraginoideae</taxon>
        <taxon>Lithospermeae</taxon>
        <taxon>Lithospermum</taxon>
    </lineage>
</organism>
<dbReference type="EMBL" id="BAABME010013977">
    <property type="protein sequence ID" value="GAA0186728.1"/>
    <property type="molecule type" value="Genomic_DNA"/>
</dbReference>
<name>A0AAV3S061_LITER</name>
<proteinExistence type="predicted"/>
<reference evidence="2 3" key="1">
    <citation type="submission" date="2024-01" db="EMBL/GenBank/DDBJ databases">
        <title>The complete chloroplast genome sequence of Lithospermum erythrorhizon: insights into the phylogenetic relationship among Boraginaceae species and the maternal lineages of purple gromwells.</title>
        <authorList>
            <person name="Okada T."/>
            <person name="Watanabe K."/>
        </authorList>
    </citation>
    <scope>NUCLEOTIDE SEQUENCE [LARGE SCALE GENOMIC DNA]</scope>
</reference>
<dbReference type="AlphaFoldDB" id="A0AAV3S061"/>
<dbReference type="Proteomes" id="UP001454036">
    <property type="component" value="Unassembled WGS sequence"/>
</dbReference>
<gene>
    <name evidence="2" type="ORF">LIER_34016</name>
</gene>
<evidence type="ECO:0000313" key="2">
    <source>
        <dbReference type="EMBL" id="GAA0186728.1"/>
    </source>
</evidence>
<keyword evidence="3" id="KW-1185">Reference proteome</keyword>
<evidence type="ECO:0000256" key="1">
    <source>
        <dbReference type="SAM" id="MobiDB-lite"/>
    </source>
</evidence>
<sequence length="114" mass="12404">MIEEQGRFCKDNDTTIAVEYNDYIVPKGGVGSKAHTVARDSQIVEELALISKFNGFVSSESANVEASLGVGDDNQIVPFRHQLAECGKENIPDSQAFEPPSNQKLTPTIPHDCP</sequence>
<evidence type="ECO:0000313" key="3">
    <source>
        <dbReference type="Proteomes" id="UP001454036"/>
    </source>
</evidence>
<comment type="caution">
    <text evidence="2">The sequence shown here is derived from an EMBL/GenBank/DDBJ whole genome shotgun (WGS) entry which is preliminary data.</text>
</comment>
<protein>
    <submittedName>
        <fullName evidence="2">Uncharacterized protein</fullName>
    </submittedName>
</protein>